<keyword evidence="3" id="KW-1185">Reference proteome</keyword>
<reference evidence="1 3" key="2">
    <citation type="journal article" date="2018" name="Plant J.">
        <title>The Physcomitrella patens chromosome-scale assembly reveals moss genome structure and evolution.</title>
        <authorList>
            <person name="Lang D."/>
            <person name="Ullrich K.K."/>
            <person name="Murat F."/>
            <person name="Fuchs J."/>
            <person name="Jenkins J."/>
            <person name="Haas F.B."/>
            <person name="Piednoel M."/>
            <person name="Gundlach H."/>
            <person name="Van Bel M."/>
            <person name="Meyberg R."/>
            <person name="Vives C."/>
            <person name="Morata J."/>
            <person name="Symeonidi A."/>
            <person name="Hiss M."/>
            <person name="Muchero W."/>
            <person name="Kamisugi Y."/>
            <person name="Saleh O."/>
            <person name="Blanc G."/>
            <person name="Decker E.L."/>
            <person name="van Gessel N."/>
            <person name="Grimwood J."/>
            <person name="Hayes R.D."/>
            <person name="Graham S.W."/>
            <person name="Gunter L.E."/>
            <person name="McDaniel S.F."/>
            <person name="Hoernstein S.N.W."/>
            <person name="Larsson A."/>
            <person name="Li F.W."/>
            <person name="Perroud P.F."/>
            <person name="Phillips J."/>
            <person name="Ranjan P."/>
            <person name="Rokshar D.S."/>
            <person name="Rothfels C.J."/>
            <person name="Schneider L."/>
            <person name="Shu S."/>
            <person name="Stevenson D.W."/>
            <person name="Thummler F."/>
            <person name="Tillich M."/>
            <person name="Villarreal Aguilar J.C."/>
            <person name="Widiez T."/>
            <person name="Wong G.K."/>
            <person name="Wymore A."/>
            <person name="Zhang Y."/>
            <person name="Zimmer A.D."/>
            <person name="Quatrano R.S."/>
            <person name="Mayer K.F.X."/>
            <person name="Goodstein D."/>
            <person name="Casacuberta J.M."/>
            <person name="Vandepoele K."/>
            <person name="Reski R."/>
            <person name="Cuming A.C."/>
            <person name="Tuskan G.A."/>
            <person name="Maumus F."/>
            <person name="Salse J."/>
            <person name="Schmutz J."/>
            <person name="Rensing S.A."/>
        </authorList>
    </citation>
    <scope>NUCLEOTIDE SEQUENCE [LARGE SCALE GENOMIC DNA]</scope>
    <source>
        <strain evidence="2 3">cv. Gransden 2004</strain>
    </source>
</reference>
<dbReference type="Gramene" id="Pp3c13_15750V3.2">
    <property type="protein sequence ID" value="PAC:32930777.CDS.1"/>
    <property type="gene ID" value="Pp3c13_15750"/>
</dbReference>
<name>A0A2K1JM46_PHYPA</name>
<dbReference type="Proteomes" id="UP000006727">
    <property type="component" value="Chromosome 13"/>
</dbReference>
<organism evidence="1">
    <name type="scientific">Physcomitrium patens</name>
    <name type="common">Spreading-leaved earth moss</name>
    <name type="synonym">Physcomitrella patens</name>
    <dbReference type="NCBI Taxonomy" id="3218"/>
    <lineage>
        <taxon>Eukaryota</taxon>
        <taxon>Viridiplantae</taxon>
        <taxon>Streptophyta</taxon>
        <taxon>Embryophyta</taxon>
        <taxon>Bryophyta</taxon>
        <taxon>Bryophytina</taxon>
        <taxon>Bryopsida</taxon>
        <taxon>Funariidae</taxon>
        <taxon>Funariales</taxon>
        <taxon>Funariaceae</taxon>
        <taxon>Physcomitrium</taxon>
    </lineage>
</organism>
<evidence type="ECO:0000313" key="3">
    <source>
        <dbReference type="Proteomes" id="UP000006727"/>
    </source>
</evidence>
<dbReference type="EnsemblPlants" id="Pp3c13_15750V3.1">
    <property type="protein sequence ID" value="PAC:32930776.CDS.1"/>
    <property type="gene ID" value="Pp3c13_15750"/>
</dbReference>
<reference evidence="1 3" key="1">
    <citation type="journal article" date="2008" name="Science">
        <title>The Physcomitrella genome reveals evolutionary insights into the conquest of land by plants.</title>
        <authorList>
            <person name="Rensing S."/>
            <person name="Lang D."/>
            <person name="Zimmer A."/>
            <person name="Terry A."/>
            <person name="Salamov A."/>
            <person name="Shapiro H."/>
            <person name="Nishiyama T."/>
            <person name="Perroud P.-F."/>
            <person name="Lindquist E."/>
            <person name="Kamisugi Y."/>
            <person name="Tanahashi T."/>
            <person name="Sakakibara K."/>
            <person name="Fujita T."/>
            <person name="Oishi K."/>
            <person name="Shin-I T."/>
            <person name="Kuroki Y."/>
            <person name="Toyoda A."/>
            <person name="Suzuki Y."/>
            <person name="Hashimoto A."/>
            <person name="Yamaguchi K."/>
            <person name="Sugano A."/>
            <person name="Kohara Y."/>
            <person name="Fujiyama A."/>
            <person name="Anterola A."/>
            <person name="Aoki S."/>
            <person name="Ashton N."/>
            <person name="Barbazuk W.B."/>
            <person name="Barker E."/>
            <person name="Bennetzen J."/>
            <person name="Bezanilla M."/>
            <person name="Blankenship R."/>
            <person name="Cho S.H."/>
            <person name="Dutcher S."/>
            <person name="Estelle M."/>
            <person name="Fawcett J.A."/>
            <person name="Gundlach H."/>
            <person name="Hanada K."/>
            <person name="Heyl A."/>
            <person name="Hicks K.A."/>
            <person name="Hugh J."/>
            <person name="Lohr M."/>
            <person name="Mayer K."/>
            <person name="Melkozernov A."/>
            <person name="Murata T."/>
            <person name="Nelson D."/>
            <person name="Pils B."/>
            <person name="Prigge M."/>
            <person name="Reiss B."/>
            <person name="Renner T."/>
            <person name="Rombauts S."/>
            <person name="Rushton P."/>
            <person name="Sanderfoot A."/>
            <person name="Schween G."/>
            <person name="Shiu S.-H."/>
            <person name="Stueber K."/>
            <person name="Theodoulou F.L."/>
            <person name="Tu H."/>
            <person name="Van de Peer Y."/>
            <person name="Verrier P.J."/>
            <person name="Waters E."/>
            <person name="Wood A."/>
            <person name="Yang L."/>
            <person name="Cove D."/>
            <person name="Cuming A."/>
            <person name="Hasebe M."/>
            <person name="Lucas S."/>
            <person name="Mishler D.B."/>
            <person name="Reski R."/>
            <person name="Grigoriev I."/>
            <person name="Quatrano R.S."/>
            <person name="Boore J.L."/>
        </authorList>
    </citation>
    <scope>NUCLEOTIDE SEQUENCE [LARGE SCALE GENOMIC DNA]</scope>
    <source>
        <strain evidence="2 3">cv. Gransden 2004</strain>
    </source>
</reference>
<sequence>MTPCGAAEAALFLCGKHMFVLLVLTLELGAVLDEIIQTHSTFYSFVLPRASPVYKLVFTVLKS</sequence>
<protein>
    <submittedName>
        <fullName evidence="1 2">Uncharacterized protein</fullName>
    </submittedName>
</protein>
<dbReference type="EnsemblPlants" id="Pp3c13_15750V3.2">
    <property type="protein sequence ID" value="PAC:32930777.CDS.1"/>
    <property type="gene ID" value="Pp3c13_15750"/>
</dbReference>
<proteinExistence type="predicted"/>
<dbReference type="PaxDb" id="3218-PP1S158_195V6.1"/>
<evidence type="ECO:0000313" key="1">
    <source>
        <dbReference type="EMBL" id="PNR42612.1"/>
    </source>
</evidence>
<evidence type="ECO:0000313" key="2">
    <source>
        <dbReference type="EnsemblPlants" id="PAC:32930776.CDS.1"/>
    </source>
</evidence>
<dbReference type="InParanoid" id="A0A2K1JM46"/>
<dbReference type="AlphaFoldDB" id="A0A2K1JM46"/>
<dbReference type="EMBL" id="ABEU02000013">
    <property type="protein sequence ID" value="PNR42612.1"/>
    <property type="molecule type" value="Genomic_DNA"/>
</dbReference>
<dbReference type="Gramene" id="Pp3c13_15750V3.1">
    <property type="protein sequence ID" value="PAC:32930776.CDS.1"/>
    <property type="gene ID" value="Pp3c13_15750"/>
</dbReference>
<accession>A0A2K1JM46</accession>
<reference evidence="2" key="3">
    <citation type="submission" date="2020-12" db="UniProtKB">
        <authorList>
            <consortium name="EnsemblPlants"/>
        </authorList>
    </citation>
    <scope>IDENTIFICATION</scope>
</reference>
<gene>
    <name evidence="1" type="ORF">PHYPA_017442</name>
</gene>